<keyword evidence="2" id="KW-1185">Reference proteome</keyword>
<sequence>MSYSVQHAKKKHIFIKSYSQLGKLVTSIDLLKKDSEIDSQLSILSMFTNEQSFKHKKDQVQFEKQLKEYWKKVLESSIEFGVFKNPEIGTVYIIGSLTSLFMHEINGKALGGISVGLNGILRGLGAKKTHVDTFMEMLNNGDYLLIIRGFDDDLHHLETALEDV</sequence>
<reference evidence="1 2" key="1">
    <citation type="submission" date="2020-12" db="EMBL/GenBank/DDBJ databases">
        <title>Aureibaculum luteum sp. nov. and Aureibaculum flavum sp. nov., novel members of the family Flavobacteriaceae isolated from Antarctic intertidal sediments.</title>
        <authorList>
            <person name="He X."/>
            <person name="Zhang X."/>
        </authorList>
    </citation>
    <scope>NUCLEOTIDE SEQUENCE [LARGE SCALE GENOMIC DNA]</scope>
    <source>
        <strain evidence="1 2">A20</strain>
    </source>
</reference>
<evidence type="ECO:0000313" key="1">
    <source>
        <dbReference type="EMBL" id="MBJ2175689.1"/>
    </source>
</evidence>
<protein>
    <submittedName>
        <fullName evidence="1">Uncharacterized protein</fullName>
    </submittedName>
</protein>
<evidence type="ECO:0000313" key="2">
    <source>
        <dbReference type="Proteomes" id="UP000623301"/>
    </source>
</evidence>
<proteinExistence type="predicted"/>
<accession>A0ABS0WUN4</accession>
<dbReference type="Proteomes" id="UP000623301">
    <property type="component" value="Unassembled WGS sequence"/>
</dbReference>
<dbReference type="EMBL" id="JAEHFJ010000008">
    <property type="protein sequence ID" value="MBJ2175689.1"/>
    <property type="molecule type" value="Genomic_DNA"/>
</dbReference>
<comment type="caution">
    <text evidence="1">The sequence shown here is derived from an EMBL/GenBank/DDBJ whole genome shotgun (WGS) entry which is preliminary data.</text>
</comment>
<name>A0ABS0WUN4_9FLAO</name>
<organism evidence="1 2">
    <name type="scientific">Aureibaculum flavum</name>
    <dbReference type="NCBI Taxonomy" id="2795986"/>
    <lineage>
        <taxon>Bacteria</taxon>
        <taxon>Pseudomonadati</taxon>
        <taxon>Bacteroidota</taxon>
        <taxon>Flavobacteriia</taxon>
        <taxon>Flavobacteriales</taxon>
        <taxon>Flavobacteriaceae</taxon>
        <taxon>Aureibaculum</taxon>
    </lineage>
</organism>
<dbReference type="RefSeq" id="WP_198842345.1">
    <property type="nucleotide sequence ID" value="NZ_JAEHFJ010000008.1"/>
</dbReference>
<gene>
    <name evidence="1" type="ORF">JBL43_15660</name>
</gene>